<protein>
    <submittedName>
        <fullName evidence="4">ATP-dependent Clp protease ATP-binding subunit ClpA</fullName>
    </submittedName>
</protein>
<dbReference type="AlphaFoldDB" id="A0A7Z0ETV2"/>
<evidence type="ECO:0000313" key="4">
    <source>
        <dbReference type="EMBL" id="NYJ38186.1"/>
    </source>
</evidence>
<evidence type="ECO:0000313" key="5">
    <source>
        <dbReference type="Proteomes" id="UP000572051"/>
    </source>
</evidence>
<feature type="compositionally biased region" description="Basic and acidic residues" evidence="2">
    <location>
        <begin position="96"/>
        <end position="108"/>
    </location>
</feature>
<proteinExistence type="predicted"/>
<dbReference type="GO" id="GO:0005524">
    <property type="term" value="F:ATP binding"/>
    <property type="evidence" value="ECO:0007669"/>
    <property type="project" value="UniProtKB-KW"/>
</dbReference>
<dbReference type="EMBL" id="JACCFS010000001">
    <property type="protein sequence ID" value="NYJ38186.1"/>
    <property type="molecule type" value="Genomic_DNA"/>
</dbReference>
<evidence type="ECO:0000256" key="2">
    <source>
        <dbReference type="SAM" id="MobiDB-lite"/>
    </source>
</evidence>
<dbReference type="Pfam" id="PF02861">
    <property type="entry name" value="Clp_N"/>
    <property type="match status" value="1"/>
</dbReference>
<keyword evidence="4" id="KW-0645">Protease</keyword>
<organism evidence="4 5">
    <name type="scientific">Nocardiopsis aegyptia</name>
    <dbReference type="NCBI Taxonomy" id="220378"/>
    <lineage>
        <taxon>Bacteria</taxon>
        <taxon>Bacillati</taxon>
        <taxon>Actinomycetota</taxon>
        <taxon>Actinomycetes</taxon>
        <taxon>Streptosporangiales</taxon>
        <taxon>Nocardiopsidaceae</taxon>
        <taxon>Nocardiopsis</taxon>
    </lineage>
</organism>
<dbReference type="PROSITE" id="PS51903">
    <property type="entry name" value="CLP_R"/>
    <property type="match status" value="1"/>
</dbReference>
<dbReference type="InterPro" id="IPR036628">
    <property type="entry name" value="Clp_N_dom_sf"/>
</dbReference>
<dbReference type="InterPro" id="IPR004176">
    <property type="entry name" value="Clp_R_N"/>
</dbReference>
<feature type="domain" description="Clp R" evidence="3">
    <location>
        <begin position="2"/>
        <end position="186"/>
    </location>
</feature>
<keyword evidence="4" id="KW-0378">Hydrolase</keyword>
<evidence type="ECO:0000259" key="3">
    <source>
        <dbReference type="PROSITE" id="PS51903"/>
    </source>
</evidence>
<keyword evidence="5" id="KW-1185">Reference proteome</keyword>
<keyword evidence="1" id="KW-0677">Repeat</keyword>
<dbReference type="SUPFAM" id="SSF81923">
    <property type="entry name" value="Double Clp-N motif"/>
    <property type="match status" value="2"/>
</dbReference>
<evidence type="ECO:0000256" key="1">
    <source>
        <dbReference type="PROSITE-ProRule" id="PRU01251"/>
    </source>
</evidence>
<feature type="region of interest" description="Disordered" evidence="2">
    <location>
        <begin position="96"/>
        <end position="116"/>
    </location>
</feature>
<keyword evidence="4" id="KW-0547">Nucleotide-binding</keyword>
<comment type="caution">
    <text evidence="4">The sequence shown here is derived from an EMBL/GenBank/DDBJ whole genome shotgun (WGS) entry which is preliminary data.</text>
</comment>
<accession>A0A7Z0ETV2</accession>
<dbReference type="RefSeq" id="WP_179829361.1">
    <property type="nucleotide sequence ID" value="NZ_JACCFS010000001.1"/>
</dbReference>
<dbReference type="GO" id="GO:0008233">
    <property type="term" value="F:peptidase activity"/>
    <property type="evidence" value="ECO:0007669"/>
    <property type="project" value="UniProtKB-KW"/>
</dbReference>
<dbReference type="Gene3D" id="1.10.1780.10">
    <property type="entry name" value="Clp, N-terminal domain"/>
    <property type="match status" value="2"/>
</dbReference>
<keyword evidence="4" id="KW-0067">ATP-binding</keyword>
<name>A0A7Z0ETV2_9ACTN</name>
<reference evidence="4 5" key="1">
    <citation type="submission" date="2020-07" db="EMBL/GenBank/DDBJ databases">
        <title>Sequencing the genomes of 1000 actinobacteria strains.</title>
        <authorList>
            <person name="Klenk H.-P."/>
        </authorList>
    </citation>
    <scope>NUCLEOTIDE SEQUENCE [LARGE SCALE GENOMIC DNA]</scope>
    <source>
        <strain evidence="4 5">DSM 44442</strain>
    </source>
</reference>
<sequence length="188" mass="20152">MFERFTKDARDTVRDAVALVSDRGEDKVAPEHLLLALAAQEASTAARVLHEHGVTTALLESGGAEAGPAGLTEEEIDALRAVGVDTDDVFRRMRESFGPDALRPDPAARRPRKRGRLGGAFDADAKKILELSLREAIALKHRGIDTGHILLALLRHGLSAPMATALTGQGLTYDGVRERTRAAEDDAA</sequence>
<dbReference type="GO" id="GO:0006508">
    <property type="term" value="P:proteolysis"/>
    <property type="evidence" value="ECO:0007669"/>
    <property type="project" value="UniProtKB-KW"/>
</dbReference>
<dbReference type="Proteomes" id="UP000572051">
    <property type="component" value="Unassembled WGS sequence"/>
</dbReference>
<gene>
    <name evidence="4" type="ORF">HNR10_006067</name>
</gene>